<proteinExistence type="predicted"/>
<dbReference type="WBParaSite" id="SPAL_0001118800.1">
    <property type="protein sequence ID" value="SPAL_0001118800.1"/>
    <property type="gene ID" value="SPAL_0001118800"/>
</dbReference>
<keyword evidence="1" id="KW-1185">Reference proteome</keyword>
<protein>
    <submittedName>
        <fullName evidence="2">Retrovirus-related Pol polyprotein from transposon TNT 1-94</fullName>
    </submittedName>
</protein>
<name>A0A0N5BZJ7_STREA</name>
<dbReference type="Proteomes" id="UP000046392">
    <property type="component" value="Unplaced"/>
</dbReference>
<evidence type="ECO:0000313" key="2">
    <source>
        <dbReference type="WBParaSite" id="SPAL_0001118800.1"/>
    </source>
</evidence>
<reference evidence="2" key="1">
    <citation type="submission" date="2017-02" db="UniProtKB">
        <authorList>
            <consortium name="WormBaseParasite"/>
        </authorList>
    </citation>
    <scope>IDENTIFICATION</scope>
</reference>
<evidence type="ECO:0000313" key="1">
    <source>
        <dbReference type="Proteomes" id="UP000046392"/>
    </source>
</evidence>
<dbReference type="AlphaFoldDB" id="A0A0N5BZJ7"/>
<sequence length="498" mass="57545">MLKSNNMEVPPKEQNKKIKDKELFDTLMGQLKMYESVDQEIEQSLRALWSTGNYKAAEKLIDKMIGNIDKDSSKADRLATPEVKPAVNDNTLLRTLIPFEGNDVTEFKLWVETYDLAVSLAHQTLPNEQKEKLRCIYLASYLKGRAGQLRKDAYARMEDITFERLIGYIENNLPVPISIERTGRMRRVYFKNMTDDFEEHCNTFLEGTKAATGVSIDMLAGRSSGTMEPLQQLTRIDFINSFPFYIREHLEQMAFTSSLWESLRTSTKRKKQIKKTKYESLFTNHREEEPAFQRRQTFVNTVNPQQPEGINHPSEVEDPVELNFAGPIVPTVLSIQPEKIPTHRSVNLAWWIVVLAVSSKSWDIAAPHRINCNNPQTWHLESRYVFRRTDKNCTKTLELLAVSNNFILLIKDNPTLLYKTKENNQRCNVSAYTLSKGYLTNFVDNIWQFPTLSQEVTDDHIRLPEDMDESLKGIAIQLLLFKAGILVRQLDKTQWDAL</sequence>
<organism evidence="1 2">
    <name type="scientific">Strongyloides papillosus</name>
    <name type="common">Intestinal threadworm</name>
    <dbReference type="NCBI Taxonomy" id="174720"/>
    <lineage>
        <taxon>Eukaryota</taxon>
        <taxon>Metazoa</taxon>
        <taxon>Ecdysozoa</taxon>
        <taxon>Nematoda</taxon>
        <taxon>Chromadorea</taxon>
        <taxon>Rhabditida</taxon>
        <taxon>Tylenchina</taxon>
        <taxon>Panagrolaimomorpha</taxon>
        <taxon>Strongyloidoidea</taxon>
        <taxon>Strongyloididae</taxon>
        <taxon>Strongyloides</taxon>
    </lineage>
</organism>
<accession>A0A0N5BZJ7</accession>